<dbReference type="EMBL" id="CADEPM010000005">
    <property type="protein sequence ID" value="CAB3405727.1"/>
    <property type="molecule type" value="Genomic_DNA"/>
</dbReference>
<dbReference type="InterPro" id="IPR023394">
    <property type="entry name" value="Sec7_C_sf"/>
</dbReference>
<dbReference type="InterPro" id="IPR001849">
    <property type="entry name" value="PH_domain"/>
</dbReference>
<dbReference type="PRINTS" id="PR00683">
    <property type="entry name" value="SPECTRINPH"/>
</dbReference>
<dbReference type="PROSITE" id="PS50190">
    <property type="entry name" value="SEC7"/>
    <property type="match status" value="1"/>
</dbReference>
<accession>A0A8S1EYV7</accession>
<sequence length="757" mass="84210">MAKVSGAEEALATIETKPRSTKKSEAFLMSGDVLISLNRNVSSTYAKLLGDQLPPNTLIATPPTVLSRTSASAGVSFPSMNRGSKKASRLPVSTSQLETKKPHHQRSTESPTTIRMHRRSDDHNESDCELMFSENQDHVDENAVGDDSGAHIDVEKENDEETNEKLMNGGNNEEAMNSPNDELLNKSLRSSTFGAPQGNNSYSSSPHILHNESKIYEEDSSKKNESFGSNAENNNAKDTPSKRSVVTIDAAPSFSEEGSAYYTINESPIRFNSSGSPAKKPLFQDQVPSSSASASPSLHAPSDNRNGYTRSDSDDEIVHARNASINMMSPSGSSVESEAAQLARKLFELRSCTATDVADKLNEQNDFAVMVLVKYLELFQFSTMRIDAALREFLSRVELRGESSQRERLLRFFSERYLECNPSIFGSIDEVHTLTCALLLLNSDLHGPNMGRKMTARDFITNIGHTGCTYKRDLLKTLYTSIKDNAIVLEQGPSTKNSSRNGSVSSSQKRRIFEVDPNSVVEYHSGYLMRKYVRESDGAKTPFGRRSWKMVYARLRGLVLYFDSDETPKATSRYASLDNALSLHHAFAESATDYNKKAHVFRVRIAHGGEVLFQTGNDSEVSKWCDEINFVAAAFSSPTLPLPVTARPESAPMPRLPRMPCIAPISRQILTHESRVAELSEMIETVAASVYPERAQHLIVDRLVFLHFEKRRYSKYVSILRKHLKEKQMASRNSFKKSSIPICEDRLSYTDAVNSAN</sequence>
<keyword evidence="2" id="KW-1003">Cell membrane</keyword>
<evidence type="ECO:0000313" key="9">
    <source>
        <dbReference type="Proteomes" id="UP000494206"/>
    </source>
</evidence>
<feature type="domain" description="SEC7" evidence="7">
    <location>
        <begin position="325"/>
        <end position="485"/>
    </location>
</feature>
<feature type="region of interest" description="Disordered" evidence="5">
    <location>
        <begin position="74"/>
        <end position="126"/>
    </location>
</feature>
<dbReference type="PANTHER" id="PTHR10663:SF376">
    <property type="entry name" value="PH AND SEC7 DOMAIN-CONTAINING PROTEIN"/>
    <property type="match status" value="1"/>
</dbReference>
<evidence type="ECO:0000259" key="7">
    <source>
        <dbReference type="PROSITE" id="PS50190"/>
    </source>
</evidence>
<feature type="compositionally biased region" description="Low complexity" evidence="5">
    <location>
        <begin position="288"/>
        <end position="301"/>
    </location>
</feature>
<feature type="region of interest" description="Disordered" evidence="5">
    <location>
        <begin position="216"/>
        <end position="244"/>
    </location>
</feature>
<evidence type="ECO:0000259" key="6">
    <source>
        <dbReference type="PROSITE" id="PS50003"/>
    </source>
</evidence>
<dbReference type="InterPro" id="IPR035999">
    <property type="entry name" value="Sec7_dom_sf"/>
</dbReference>
<feature type="domain" description="PH" evidence="6">
    <location>
        <begin position="521"/>
        <end position="633"/>
    </location>
</feature>
<dbReference type="FunFam" id="2.30.29.30:FF:000267">
    <property type="entry name" value="PH and SEC7 domain-containing protein 4"/>
    <property type="match status" value="1"/>
</dbReference>
<dbReference type="GO" id="GO:0005886">
    <property type="term" value="C:plasma membrane"/>
    <property type="evidence" value="ECO:0007669"/>
    <property type="project" value="UniProtKB-SubCell"/>
</dbReference>
<dbReference type="Gene3D" id="1.10.1000.11">
    <property type="entry name" value="Arf Nucleotide-binding Site Opener,domain 2"/>
    <property type="match status" value="1"/>
</dbReference>
<evidence type="ECO:0000256" key="2">
    <source>
        <dbReference type="ARBA" id="ARBA00022475"/>
    </source>
</evidence>
<dbReference type="SUPFAM" id="SSF48425">
    <property type="entry name" value="Sec7 domain"/>
    <property type="match status" value="1"/>
</dbReference>
<dbReference type="GO" id="GO:0005085">
    <property type="term" value="F:guanyl-nucleotide exchange factor activity"/>
    <property type="evidence" value="ECO:0007669"/>
    <property type="project" value="UniProtKB-KW"/>
</dbReference>
<dbReference type="CDD" id="cd13295">
    <property type="entry name" value="PH_EFA6"/>
    <property type="match status" value="1"/>
</dbReference>
<evidence type="ECO:0000256" key="3">
    <source>
        <dbReference type="ARBA" id="ARBA00022658"/>
    </source>
</evidence>
<evidence type="ECO:0000256" key="4">
    <source>
        <dbReference type="ARBA" id="ARBA00023136"/>
    </source>
</evidence>
<dbReference type="Gene3D" id="2.30.29.30">
    <property type="entry name" value="Pleckstrin-homology domain (PH domain)/Phosphotyrosine-binding domain (PTB)"/>
    <property type="match status" value="1"/>
</dbReference>
<feature type="compositionally biased region" description="Polar residues" evidence="5">
    <location>
        <begin position="226"/>
        <end position="244"/>
    </location>
</feature>
<keyword evidence="4" id="KW-0472">Membrane</keyword>
<feature type="region of interest" description="Disordered" evidence="5">
    <location>
        <begin position="154"/>
        <end position="180"/>
    </location>
</feature>
<proteinExistence type="predicted"/>
<comment type="caution">
    <text evidence="8">The sequence shown here is derived from an EMBL/GenBank/DDBJ whole genome shotgun (WGS) entry which is preliminary data.</text>
</comment>
<dbReference type="SUPFAM" id="SSF50729">
    <property type="entry name" value="PH domain-like"/>
    <property type="match status" value="1"/>
</dbReference>
<feature type="compositionally biased region" description="Polar residues" evidence="5">
    <location>
        <begin position="169"/>
        <end position="180"/>
    </location>
</feature>
<dbReference type="Proteomes" id="UP000494206">
    <property type="component" value="Unassembled WGS sequence"/>
</dbReference>
<evidence type="ECO:0000313" key="8">
    <source>
        <dbReference type="EMBL" id="CAB3405727.1"/>
    </source>
</evidence>
<dbReference type="InterPro" id="IPR000904">
    <property type="entry name" value="Sec7_dom"/>
</dbReference>
<comment type="subcellular location">
    <subcellularLocation>
        <location evidence="1">Cell membrane</location>
    </subcellularLocation>
</comment>
<dbReference type="InterPro" id="IPR041681">
    <property type="entry name" value="PH_9"/>
</dbReference>
<keyword evidence="9" id="KW-1185">Reference proteome</keyword>
<feature type="compositionally biased region" description="Basic and acidic residues" evidence="5">
    <location>
        <begin position="216"/>
        <end position="225"/>
    </location>
</feature>
<dbReference type="SMART" id="SM00222">
    <property type="entry name" value="Sec7"/>
    <property type="match status" value="1"/>
</dbReference>
<reference evidence="8 9" key="1">
    <citation type="submission" date="2020-04" db="EMBL/GenBank/DDBJ databases">
        <authorList>
            <person name="Laetsch R D."/>
            <person name="Stevens L."/>
            <person name="Kumar S."/>
            <person name="Blaxter L. M."/>
        </authorList>
    </citation>
    <scope>NUCLEOTIDE SEQUENCE [LARGE SCALE GENOMIC DNA]</scope>
</reference>
<dbReference type="GO" id="GO:0032012">
    <property type="term" value="P:regulation of ARF protein signal transduction"/>
    <property type="evidence" value="ECO:0007669"/>
    <property type="project" value="InterPro"/>
</dbReference>
<dbReference type="InterPro" id="IPR001605">
    <property type="entry name" value="PH_dom-spectrin-type"/>
</dbReference>
<dbReference type="SMART" id="SM00233">
    <property type="entry name" value="PH"/>
    <property type="match status" value="1"/>
</dbReference>
<dbReference type="Pfam" id="PF01369">
    <property type="entry name" value="Sec7"/>
    <property type="match status" value="1"/>
</dbReference>
<gene>
    <name evidence="8" type="ORF">CBOVIS_LOCUS7890</name>
</gene>
<dbReference type="InterPro" id="IPR011993">
    <property type="entry name" value="PH-like_dom_sf"/>
</dbReference>
<organism evidence="8 9">
    <name type="scientific">Caenorhabditis bovis</name>
    <dbReference type="NCBI Taxonomy" id="2654633"/>
    <lineage>
        <taxon>Eukaryota</taxon>
        <taxon>Metazoa</taxon>
        <taxon>Ecdysozoa</taxon>
        <taxon>Nematoda</taxon>
        <taxon>Chromadorea</taxon>
        <taxon>Rhabditida</taxon>
        <taxon>Rhabditina</taxon>
        <taxon>Rhabditomorpha</taxon>
        <taxon>Rhabditoidea</taxon>
        <taxon>Rhabditidae</taxon>
        <taxon>Peloderinae</taxon>
        <taxon>Caenorhabditis</taxon>
    </lineage>
</organism>
<keyword evidence="3" id="KW-0344">Guanine-nucleotide releasing factor</keyword>
<evidence type="ECO:0000256" key="5">
    <source>
        <dbReference type="SAM" id="MobiDB-lite"/>
    </source>
</evidence>
<dbReference type="GO" id="GO:0005543">
    <property type="term" value="F:phospholipid binding"/>
    <property type="evidence" value="ECO:0007669"/>
    <property type="project" value="InterPro"/>
</dbReference>
<dbReference type="OrthoDB" id="2157641at2759"/>
<name>A0A8S1EYV7_9PELO</name>
<dbReference type="Pfam" id="PF15410">
    <property type="entry name" value="PH_9"/>
    <property type="match status" value="1"/>
</dbReference>
<dbReference type="PANTHER" id="PTHR10663">
    <property type="entry name" value="GUANYL-NUCLEOTIDE EXCHANGE FACTOR"/>
    <property type="match status" value="1"/>
</dbReference>
<dbReference type="CDD" id="cd00171">
    <property type="entry name" value="Sec7"/>
    <property type="match status" value="1"/>
</dbReference>
<feature type="region of interest" description="Disordered" evidence="5">
    <location>
        <begin position="273"/>
        <end position="312"/>
    </location>
</feature>
<feature type="region of interest" description="Disordered" evidence="5">
    <location>
        <begin position="1"/>
        <end position="23"/>
    </location>
</feature>
<protein>
    <submittedName>
        <fullName evidence="8">Uncharacterized protein</fullName>
    </submittedName>
</protein>
<dbReference type="AlphaFoldDB" id="A0A8S1EYV7"/>
<evidence type="ECO:0000256" key="1">
    <source>
        <dbReference type="ARBA" id="ARBA00004236"/>
    </source>
</evidence>
<dbReference type="PROSITE" id="PS50003">
    <property type="entry name" value="PH_DOMAIN"/>
    <property type="match status" value="1"/>
</dbReference>